<feature type="domain" description="Spore protein YkvP/CgeB glycosyl transferase-like" evidence="1">
    <location>
        <begin position="193"/>
        <end position="335"/>
    </location>
</feature>
<evidence type="ECO:0000313" key="3">
    <source>
        <dbReference type="Proteomes" id="UP000648239"/>
    </source>
</evidence>
<dbReference type="Pfam" id="PF13524">
    <property type="entry name" value="Glyco_trans_1_2"/>
    <property type="match status" value="1"/>
</dbReference>
<sequence length="342" mass="38538">MSLEILYVGARSGTCLQRAGGLEDLGHRITFIDSGVPEINTGWYTIYRAVHQVRRYPDLFRASSRIVKAVSRRPYDLLWIDKGLMIAPGALSRAREIRPEMKMVAYSPDDMMNPGNQTRRYLARLPLHDLVVTTKSYNVPELTDLGARNVFFVGNAYDPELHRPMKLSPQEQDRFGSEVGFVGAYEEDRADSMIHAAKAGIPITVHGPGWEHCRDRHPNLRIGESFLRGADYTRAVVGSRINLGFLRKVNRDLQTTRSIEIPASGAFMLAERTDEHLELFREGVEAEFFDSDDEMIDKCRYYLANEQKRQAVAGAGLARCRESGYSNQDRLAAILKKLGTAG</sequence>
<dbReference type="AlphaFoldDB" id="A0A8J6XV21"/>
<dbReference type="InterPro" id="IPR055259">
    <property type="entry name" value="YkvP/CgeB_Glyco_trans-like"/>
</dbReference>
<accession>A0A8J6XV21</accession>
<organism evidence="2 3">
    <name type="scientific">Candidatus Polarisedimenticola svalbardensis</name>
    <dbReference type="NCBI Taxonomy" id="2886004"/>
    <lineage>
        <taxon>Bacteria</taxon>
        <taxon>Pseudomonadati</taxon>
        <taxon>Acidobacteriota</taxon>
        <taxon>Candidatus Polarisedimenticolia</taxon>
        <taxon>Candidatus Polarisedimenticolales</taxon>
        <taxon>Candidatus Polarisedimenticolaceae</taxon>
        <taxon>Candidatus Polarisedimenticola</taxon>
    </lineage>
</organism>
<reference evidence="2 3" key="1">
    <citation type="submission" date="2020-08" db="EMBL/GenBank/DDBJ databases">
        <title>Acidobacteriota in marine sediments use diverse sulfur dissimilation pathways.</title>
        <authorList>
            <person name="Wasmund K."/>
        </authorList>
    </citation>
    <scope>NUCLEOTIDE SEQUENCE [LARGE SCALE GENOMIC DNA]</scope>
    <source>
        <strain evidence="2">MAG AM4</strain>
    </source>
</reference>
<dbReference type="SUPFAM" id="SSF53756">
    <property type="entry name" value="UDP-Glycosyltransferase/glycogen phosphorylase"/>
    <property type="match status" value="1"/>
</dbReference>
<proteinExistence type="predicted"/>
<name>A0A8J6XV21_9BACT</name>
<protein>
    <submittedName>
        <fullName evidence="2">Glycosyltransferase</fullName>
    </submittedName>
</protein>
<dbReference type="Proteomes" id="UP000648239">
    <property type="component" value="Unassembled WGS sequence"/>
</dbReference>
<evidence type="ECO:0000313" key="2">
    <source>
        <dbReference type="EMBL" id="MBD3868992.1"/>
    </source>
</evidence>
<evidence type="ECO:0000259" key="1">
    <source>
        <dbReference type="Pfam" id="PF13524"/>
    </source>
</evidence>
<dbReference type="EMBL" id="JACXWD010000052">
    <property type="protein sequence ID" value="MBD3868992.1"/>
    <property type="molecule type" value="Genomic_DNA"/>
</dbReference>
<comment type="caution">
    <text evidence="2">The sequence shown here is derived from an EMBL/GenBank/DDBJ whole genome shotgun (WGS) entry which is preliminary data.</text>
</comment>
<gene>
    <name evidence="2" type="ORF">IFK94_12770</name>
</gene>